<sequence length="71" mass="8493">MTWYRHSSTQWDSHEDNLHSRNVFYNLYNPSSTLIVEIFFNPTSADVIQDDWCLLINHIQLHSSPKNNSWK</sequence>
<dbReference type="Proteomes" id="UP000479000">
    <property type="component" value="Unassembled WGS sequence"/>
</dbReference>
<dbReference type="EMBL" id="CADCXU010002536">
    <property type="protein sequence ID" value="CAA9994775.1"/>
    <property type="molecule type" value="Genomic_DNA"/>
</dbReference>
<name>A0A6H5FXE6_9HEMI</name>
<protein>
    <submittedName>
        <fullName evidence="1">Uncharacterized protein</fullName>
    </submittedName>
</protein>
<evidence type="ECO:0000313" key="1">
    <source>
        <dbReference type="EMBL" id="CAA9994775.1"/>
    </source>
</evidence>
<feature type="non-terminal residue" evidence="1">
    <location>
        <position position="71"/>
    </location>
</feature>
<gene>
    <name evidence="1" type="ORF">NTEN_LOCUS1591</name>
</gene>
<proteinExistence type="predicted"/>
<dbReference type="AlphaFoldDB" id="A0A6H5FXE6"/>
<organism evidence="1 2">
    <name type="scientific">Nesidiocoris tenuis</name>
    <dbReference type="NCBI Taxonomy" id="355587"/>
    <lineage>
        <taxon>Eukaryota</taxon>
        <taxon>Metazoa</taxon>
        <taxon>Ecdysozoa</taxon>
        <taxon>Arthropoda</taxon>
        <taxon>Hexapoda</taxon>
        <taxon>Insecta</taxon>
        <taxon>Pterygota</taxon>
        <taxon>Neoptera</taxon>
        <taxon>Paraneoptera</taxon>
        <taxon>Hemiptera</taxon>
        <taxon>Heteroptera</taxon>
        <taxon>Panheteroptera</taxon>
        <taxon>Cimicomorpha</taxon>
        <taxon>Miridae</taxon>
        <taxon>Dicyphina</taxon>
        <taxon>Nesidiocoris</taxon>
    </lineage>
</organism>
<reference evidence="1 2" key="1">
    <citation type="submission" date="2020-02" db="EMBL/GenBank/DDBJ databases">
        <authorList>
            <person name="Ferguson B K."/>
        </authorList>
    </citation>
    <scope>NUCLEOTIDE SEQUENCE [LARGE SCALE GENOMIC DNA]</scope>
</reference>
<evidence type="ECO:0000313" key="2">
    <source>
        <dbReference type="Proteomes" id="UP000479000"/>
    </source>
</evidence>
<accession>A0A6H5FXE6</accession>
<keyword evidence="2" id="KW-1185">Reference proteome</keyword>